<organism evidence="2 3">
    <name type="scientific">Lactuca sativa</name>
    <name type="common">Garden lettuce</name>
    <dbReference type="NCBI Taxonomy" id="4236"/>
    <lineage>
        <taxon>Eukaryota</taxon>
        <taxon>Viridiplantae</taxon>
        <taxon>Streptophyta</taxon>
        <taxon>Embryophyta</taxon>
        <taxon>Tracheophyta</taxon>
        <taxon>Spermatophyta</taxon>
        <taxon>Magnoliopsida</taxon>
        <taxon>eudicotyledons</taxon>
        <taxon>Gunneridae</taxon>
        <taxon>Pentapetalae</taxon>
        <taxon>asterids</taxon>
        <taxon>campanulids</taxon>
        <taxon>Asterales</taxon>
        <taxon>Asteraceae</taxon>
        <taxon>Cichorioideae</taxon>
        <taxon>Cichorieae</taxon>
        <taxon>Lactucinae</taxon>
        <taxon>Lactuca</taxon>
    </lineage>
</organism>
<proteinExistence type="predicted"/>
<dbReference type="AlphaFoldDB" id="A0A9R1VQF9"/>
<feature type="domain" description="Reverse transcriptase Ty1/copia-type" evidence="1">
    <location>
        <begin position="3"/>
        <end position="90"/>
    </location>
</feature>
<evidence type="ECO:0000259" key="1">
    <source>
        <dbReference type="Pfam" id="PF07727"/>
    </source>
</evidence>
<dbReference type="InterPro" id="IPR013103">
    <property type="entry name" value="RVT_2"/>
</dbReference>
<dbReference type="EMBL" id="NBSK02000004">
    <property type="protein sequence ID" value="KAJ0211792.1"/>
    <property type="molecule type" value="Genomic_DNA"/>
</dbReference>
<reference evidence="2 3" key="1">
    <citation type="journal article" date="2017" name="Nat. Commun.">
        <title>Genome assembly with in vitro proximity ligation data and whole-genome triplication in lettuce.</title>
        <authorList>
            <person name="Reyes-Chin-Wo S."/>
            <person name="Wang Z."/>
            <person name="Yang X."/>
            <person name="Kozik A."/>
            <person name="Arikit S."/>
            <person name="Song C."/>
            <person name="Xia L."/>
            <person name="Froenicke L."/>
            <person name="Lavelle D.O."/>
            <person name="Truco M.J."/>
            <person name="Xia R."/>
            <person name="Zhu S."/>
            <person name="Xu C."/>
            <person name="Xu H."/>
            <person name="Xu X."/>
            <person name="Cox K."/>
            <person name="Korf I."/>
            <person name="Meyers B.C."/>
            <person name="Michelmore R.W."/>
        </authorList>
    </citation>
    <scope>NUCLEOTIDE SEQUENCE [LARGE SCALE GENOMIC DNA]</scope>
    <source>
        <strain evidence="3">cv. Salinas</strain>
        <tissue evidence="2">Seedlings</tissue>
    </source>
</reference>
<keyword evidence="3" id="KW-1185">Reference proteome</keyword>
<dbReference type="Proteomes" id="UP000235145">
    <property type="component" value="Unassembled WGS sequence"/>
</dbReference>
<evidence type="ECO:0000313" key="3">
    <source>
        <dbReference type="Proteomes" id="UP000235145"/>
    </source>
</evidence>
<comment type="caution">
    <text evidence="2">The sequence shown here is derived from an EMBL/GenBank/DDBJ whole genome shotgun (WGS) entry which is preliminary data.</text>
</comment>
<sequence length="133" mass="15278">MDRYKACHVAQGFTQILGLDYSHTFSLVIKASTIQIILSLEFLYDHLSETVFMEQPPGFVGTRSLDHIFRLYKALYGLKQAPRAWFQPLSNQESVINSFIARLHNEFARKDLGDLNSFLELEVAYTNDDIFLG</sequence>
<name>A0A9R1VQF9_LACSA</name>
<accession>A0A9R1VQF9</accession>
<protein>
    <recommendedName>
        <fullName evidence="1">Reverse transcriptase Ty1/copia-type domain-containing protein</fullName>
    </recommendedName>
</protein>
<evidence type="ECO:0000313" key="2">
    <source>
        <dbReference type="EMBL" id="KAJ0211792.1"/>
    </source>
</evidence>
<gene>
    <name evidence="2" type="ORF">LSAT_V11C400193820</name>
</gene>
<dbReference type="Pfam" id="PF07727">
    <property type="entry name" value="RVT_2"/>
    <property type="match status" value="1"/>
</dbReference>